<feature type="region of interest" description="Disordered" evidence="1">
    <location>
        <begin position="332"/>
        <end position="379"/>
    </location>
</feature>
<dbReference type="Proteomes" id="UP000193144">
    <property type="component" value="Unassembled WGS sequence"/>
</dbReference>
<gene>
    <name evidence="2" type="ORF">BCR34DRAFT_615539</name>
</gene>
<feature type="compositionally biased region" description="Acidic residues" evidence="1">
    <location>
        <begin position="364"/>
        <end position="379"/>
    </location>
</feature>
<sequence length="379" mass="40893">MPMQWTPANDQLLLVALIQTHIITIDYSKIAEAWPEGGAKPTARAISERLIKIRKLNEGKMPATPTKNRAKVTVSTPTSSARKRKVTGKNIDDDDNESDAEGHRSSSPEYVTPKSRRTNKSKTVSNAQLPKTPSGDIDFTRIAERSGLETPSSKRAPIIKQEPSADDPFTSSFQSARLNRDMSAGITGPVLESNYSINSFDMPTPISGRGGSISNSPSNMDGQYDDQSLHSLNNPKHAGIGMHMGMGMSVGGMNMSIPVTTGHGLMNVAMDNITSAHPLMSTPTMNTSFTRINGPAGTDITPQFSRTSVSAAPSDVTIPGLAGSQTPVALRRTRTPRKASEGIQNYIKLQKEEDAAHGEHTSEEDSAESEFQEEDDDEI</sequence>
<dbReference type="EMBL" id="MCFA01000080">
    <property type="protein sequence ID" value="ORY09933.1"/>
    <property type="molecule type" value="Genomic_DNA"/>
</dbReference>
<feature type="compositionally biased region" description="Basic and acidic residues" evidence="1">
    <location>
        <begin position="349"/>
        <end position="363"/>
    </location>
</feature>
<protein>
    <submittedName>
        <fullName evidence="2">Uncharacterized protein</fullName>
    </submittedName>
</protein>
<dbReference type="OrthoDB" id="5420368at2759"/>
<reference evidence="2 3" key="1">
    <citation type="submission" date="2016-07" db="EMBL/GenBank/DDBJ databases">
        <title>Pervasive Adenine N6-methylation of Active Genes in Fungi.</title>
        <authorList>
            <consortium name="DOE Joint Genome Institute"/>
            <person name="Mondo S.J."/>
            <person name="Dannebaum R.O."/>
            <person name="Kuo R.C."/>
            <person name="Labutti K."/>
            <person name="Haridas S."/>
            <person name="Kuo A."/>
            <person name="Salamov A."/>
            <person name="Ahrendt S.R."/>
            <person name="Lipzen A."/>
            <person name="Sullivan W."/>
            <person name="Andreopoulos W.B."/>
            <person name="Clum A."/>
            <person name="Lindquist E."/>
            <person name="Daum C."/>
            <person name="Ramamoorthy G.K."/>
            <person name="Gryganskyi A."/>
            <person name="Culley D."/>
            <person name="Magnuson J.K."/>
            <person name="James T.Y."/>
            <person name="O'Malley M.A."/>
            <person name="Stajich J.E."/>
            <person name="Spatafora J.W."/>
            <person name="Visel A."/>
            <person name="Grigoriev I.V."/>
        </authorList>
    </citation>
    <scope>NUCLEOTIDE SEQUENCE [LARGE SCALE GENOMIC DNA]</scope>
    <source>
        <strain evidence="2 3">CBS 115471</strain>
    </source>
</reference>
<keyword evidence="3" id="KW-1185">Reference proteome</keyword>
<feature type="region of interest" description="Disordered" evidence="1">
    <location>
        <begin position="57"/>
        <end position="171"/>
    </location>
</feature>
<feature type="compositionally biased region" description="Basic and acidic residues" evidence="1">
    <location>
        <begin position="138"/>
        <end position="147"/>
    </location>
</feature>
<dbReference type="STRING" id="1231657.A0A1Y1ZI57"/>
<organism evidence="2 3">
    <name type="scientific">Clohesyomyces aquaticus</name>
    <dbReference type="NCBI Taxonomy" id="1231657"/>
    <lineage>
        <taxon>Eukaryota</taxon>
        <taxon>Fungi</taxon>
        <taxon>Dikarya</taxon>
        <taxon>Ascomycota</taxon>
        <taxon>Pezizomycotina</taxon>
        <taxon>Dothideomycetes</taxon>
        <taxon>Pleosporomycetidae</taxon>
        <taxon>Pleosporales</taxon>
        <taxon>Lindgomycetaceae</taxon>
        <taxon>Clohesyomyces</taxon>
    </lineage>
</organism>
<evidence type="ECO:0000313" key="3">
    <source>
        <dbReference type="Proteomes" id="UP000193144"/>
    </source>
</evidence>
<evidence type="ECO:0000256" key="1">
    <source>
        <dbReference type="SAM" id="MobiDB-lite"/>
    </source>
</evidence>
<feature type="compositionally biased region" description="Polar residues" evidence="1">
    <location>
        <begin position="121"/>
        <end position="131"/>
    </location>
</feature>
<comment type="caution">
    <text evidence="2">The sequence shown here is derived from an EMBL/GenBank/DDBJ whole genome shotgun (WGS) entry which is preliminary data.</text>
</comment>
<name>A0A1Y1ZI57_9PLEO</name>
<proteinExistence type="predicted"/>
<accession>A0A1Y1ZI57</accession>
<evidence type="ECO:0000313" key="2">
    <source>
        <dbReference type="EMBL" id="ORY09933.1"/>
    </source>
</evidence>
<dbReference type="AlphaFoldDB" id="A0A1Y1ZI57"/>